<name>A0AC60QIT6_IXOPE</name>
<dbReference type="EMBL" id="JABSTQ010008595">
    <property type="protein sequence ID" value="KAG0434305.1"/>
    <property type="molecule type" value="Genomic_DNA"/>
</dbReference>
<evidence type="ECO:0000313" key="1">
    <source>
        <dbReference type="EMBL" id="KAG0434305.1"/>
    </source>
</evidence>
<sequence>MLLSLDVWCTRDAPWLQVQFPEFMGMETSYTRPIEPATDLRDAFRVFDRDGHGFITTAELRHAVTTLGERMTDEEADELISEADVSSEGHIDYEEFIKTISLPRERQDSSKRQDSFKSQNSS</sequence>
<proteinExistence type="predicted"/>
<accession>A0AC60QIT6</accession>
<keyword evidence="2" id="KW-1185">Reference proteome</keyword>
<comment type="caution">
    <text evidence="1">The sequence shown here is derived from an EMBL/GenBank/DDBJ whole genome shotgun (WGS) entry which is preliminary data.</text>
</comment>
<organism evidence="1 2">
    <name type="scientific">Ixodes persulcatus</name>
    <name type="common">Taiga tick</name>
    <dbReference type="NCBI Taxonomy" id="34615"/>
    <lineage>
        <taxon>Eukaryota</taxon>
        <taxon>Metazoa</taxon>
        <taxon>Ecdysozoa</taxon>
        <taxon>Arthropoda</taxon>
        <taxon>Chelicerata</taxon>
        <taxon>Arachnida</taxon>
        <taxon>Acari</taxon>
        <taxon>Parasitiformes</taxon>
        <taxon>Ixodida</taxon>
        <taxon>Ixodoidea</taxon>
        <taxon>Ixodidae</taxon>
        <taxon>Ixodinae</taxon>
        <taxon>Ixodes</taxon>
    </lineage>
</organism>
<protein>
    <submittedName>
        <fullName evidence="1">Uncharacterized protein</fullName>
    </submittedName>
</protein>
<dbReference type="Proteomes" id="UP000805193">
    <property type="component" value="Unassembled WGS sequence"/>
</dbReference>
<reference evidence="1 2" key="1">
    <citation type="journal article" date="2020" name="Cell">
        <title>Large-Scale Comparative Analyses of Tick Genomes Elucidate Their Genetic Diversity and Vector Capacities.</title>
        <authorList>
            <consortium name="Tick Genome and Microbiome Consortium (TIGMIC)"/>
            <person name="Jia N."/>
            <person name="Wang J."/>
            <person name="Shi W."/>
            <person name="Du L."/>
            <person name="Sun Y."/>
            <person name="Zhan W."/>
            <person name="Jiang J.F."/>
            <person name="Wang Q."/>
            <person name="Zhang B."/>
            <person name="Ji P."/>
            <person name="Bell-Sakyi L."/>
            <person name="Cui X.M."/>
            <person name="Yuan T.T."/>
            <person name="Jiang B.G."/>
            <person name="Yang W.F."/>
            <person name="Lam T.T."/>
            <person name="Chang Q.C."/>
            <person name="Ding S.J."/>
            <person name="Wang X.J."/>
            <person name="Zhu J.G."/>
            <person name="Ruan X.D."/>
            <person name="Zhao L."/>
            <person name="Wei J.T."/>
            <person name="Ye R.Z."/>
            <person name="Que T.C."/>
            <person name="Du C.H."/>
            <person name="Zhou Y.H."/>
            <person name="Cheng J.X."/>
            <person name="Dai P.F."/>
            <person name="Guo W.B."/>
            <person name="Han X.H."/>
            <person name="Huang E.J."/>
            <person name="Li L.F."/>
            <person name="Wei W."/>
            <person name="Gao Y.C."/>
            <person name="Liu J.Z."/>
            <person name="Shao H.Z."/>
            <person name="Wang X."/>
            <person name="Wang C.C."/>
            <person name="Yang T.C."/>
            <person name="Huo Q.B."/>
            <person name="Li W."/>
            <person name="Chen H.Y."/>
            <person name="Chen S.E."/>
            <person name="Zhou L.G."/>
            <person name="Ni X.B."/>
            <person name="Tian J.H."/>
            <person name="Sheng Y."/>
            <person name="Liu T."/>
            <person name="Pan Y.S."/>
            <person name="Xia L.Y."/>
            <person name="Li J."/>
            <person name="Zhao F."/>
            <person name="Cao W.C."/>
        </authorList>
    </citation>
    <scope>NUCLEOTIDE SEQUENCE [LARGE SCALE GENOMIC DNA]</scope>
    <source>
        <strain evidence="1">Iper-2018</strain>
    </source>
</reference>
<gene>
    <name evidence="1" type="ORF">HPB47_019200</name>
</gene>
<evidence type="ECO:0000313" key="2">
    <source>
        <dbReference type="Proteomes" id="UP000805193"/>
    </source>
</evidence>